<accession>A0AAE1LTQ3</accession>
<name>A0AAE1LTQ3_9NEOP</name>
<protein>
    <submittedName>
        <fullName evidence="3">Heat shock factor 2-binding protein</fullName>
    </submittedName>
</protein>
<keyword evidence="1" id="KW-0175">Coiled coil</keyword>
<comment type="caution">
    <text evidence="3">The sequence shown here is derived from an EMBL/GenBank/DDBJ whole genome shotgun (WGS) entry which is preliminary data.</text>
</comment>
<feature type="coiled-coil region" evidence="1">
    <location>
        <begin position="42"/>
        <end position="69"/>
    </location>
</feature>
<evidence type="ECO:0000256" key="2">
    <source>
        <dbReference type="SAM" id="MobiDB-lite"/>
    </source>
</evidence>
<reference evidence="3" key="1">
    <citation type="submission" date="2021-07" db="EMBL/GenBank/DDBJ databases">
        <authorList>
            <person name="Catto M.A."/>
            <person name="Jacobson A."/>
            <person name="Kennedy G."/>
            <person name="Labadie P."/>
            <person name="Hunt B.G."/>
            <person name="Srinivasan R."/>
        </authorList>
    </citation>
    <scope>NUCLEOTIDE SEQUENCE</scope>
    <source>
        <strain evidence="3">PL_HMW_Pooled</strain>
        <tissue evidence="3">Head</tissue>
    </source>
</reference>
<dbReference type="EMBL" id="JAHWGI010001430">
    <property type="protein sequence ID" value="KAK3931728.1"/>
    <property type="molecule type" value="Genomic_DNA"/>
</dbReference>
<dbReference type="InterPro" id="IPR039584">
    <property type="entry name" value="HSF2BP"/>
</dbReference>
<dbReference type="AlphaFoldDB" id="A0AAE1LTQ3"/>
<dbReference type="PANTHER" id="PTHR15434">
    <property type="entry name" value="HEAT SHOCK FACTOR 2-BINDING PROTEIN"/>
    <property type="match status" value="1"/>
</dbReference>
<dbReference type="GO" id="GO:0005829">
    <property type="term" value="C:cytosol"/>
    <property type="evidence" value="ECO:0007669"/>
    <property type="project" value="TreeGrafter"/>
</dbReference>
<dbReference type="PANTHER" id="PTHR15434:SF2">
    <property type="entry name" value="HEAT SHOCK FACTOR 2-BINDING PROTEIN"/>
    <property type="match status" value="1"/>
</dbReference>
<evidence type="ECO:0000313" key="4">
    <source>
        <dbReference type="Proteomes" id="UP001219518"/>
    </source>
</evidence>
<keyword evidence="3" id="KW-0346">Stress response</keyword>
<feature type="region of interest" description="Disordered" evidence="2">
    <location>
        <begin position="70"/>
        <end position="96"/>
    </location>
</feature>
<feature type="compositionally biased region" description="Pro residues" evidence="2">
    <location>
        <begin position="80"/>
        <end position="90"/>
    </location>
</feature>
<gene>
    <name evidence="3" type="ORF">KUF71_008947</name>
</gene>
<proteinExistence type="predicted"/>
<dbReference type="Proteomes" id="UP001219518">
    <property type="component" value="Unassembled WGS sequence"/>
</dbReference>
<evidence type="ECO:0000256" key="1">
    <source>
        <dbReference type="SAM" id="Coils"/>
    </source>
</evidence>
<keyword evidence="4" id="KW-1185">Reference proteome</keyword>
<feature type="region of interest" description="Disordered" evidence="2">
    <location>
        <begin position="361"/>
        <end position="405"/>
    </location>
</feature>
<organism evidence="3 4">
    <name type="scientific">Frankliniella fusca</name>
    <dbReference type="NCBI Taxonomy" id="407009"/>
    <lineage>
        <taxon>Eukaryota</taxon>
        <taxon>Metazoa</taxon>
        <taxon>Ecdysozoa</taxon>
        <taxon>Arthropoda</taxon>
        <taxon>Hexapoda</taxon>
        <taxon>Insecta</taxon>
        <taxon>Pterygota</taxon>
        <taxon>Neoptera</taxon>
        <taxon>Paraneoptera</taxon>
        <taxon>Thysanoptera</taxon>
        <taxon>Terebrantia</taxon>
        <taxon>Thripoidea</taxon>
        <taxon>Thripidae</taxon>
        <taxon>Frankliniella</taxon>
    </lineage>
</organism>
<evidence type="ECO:0000313" key="3">
    <source>
        <dbReference type="EMBL" id="KAK3931728.1"/>
    </source>
</evidence>
<reference evidence="3" key="2">
    <citation type="journal article" date="2023" name="BMC Genomics">
        <title>Pest status, molecular evolution, and epigenetic factors derived from the genome assembly of Frankliniella fusca, a thysanopteran phytovirus vector.</title>
        <authorList>
            <person name="Catto M.A."/>
            <person name="Labadie P.E."/>
            <person name="Jacobson A.L."/>
            <person name="Kennedy G.G."/>
            <person name="Srinivasan R."/>
            <person name="Hunt B.G."/>
        </authorList>
    </citation>
    <scope>NUCLEOTIDE SEQUENCE</scope>
    <source>
        <strain evidence="3">PL_HMW_Pooled</strain>
    </source>
</reference>
<sequence>MEEAANGQVSECLDEASRCLSIVGANLAGLLQDLGAPPACLAPQLQHDLDRLEKEVRILSGNLEGALEDAAAAARTPQQRPAPPPPPPPQRSGMAERCAEVEELRSKVLALQSEYDKCAAQLTSAQADATCLRSQLTNQSVFCASLGSVLGNLLWKASRVPPVVDLLLSGNKATDFICIVSGTLESFLETFNTEMPNQSSDESQFIMAMGGIVTNMAAAPAGRQFLVSDPNGRDLIQQIVRVLPVIPTPSGNCLKRLLLMALYNVSINQAGLNLLQDDGGGAIFSVAKNCLKPESPNELKVMALRLLHSLTCEIKSPALIAQVPKHLISDLASSDDPQIQSLAQDVNENLLKAQERLVQTPNKSIGVNKPQGLSARSPPALSESDNVENRQPVQPTAAWRLPSHQ</sequence>
<feature type="compositionally biased region" description="Low complexity" evidence="2">
    <location>
        <begin position="70"/>
        <end position="79"/>
    </location>
</feature>